<keyword evidence="5" id="KW-1133">Transmembrane helix</keyword>
<evidence type="ECO:0000313" key="9">
    <source>
        <dbReference type="Proteomes" id="UP000295023"/>
    </source>
</evidence>
<dbReference type="Proteomes" id="UP000295023">
    <property type="component" value="Unassembled WGS sequence"/>
</dbReference>
<sequence length="661" mass="68442">MTFLSLRLRIAGGFALLLALLLGSAAISMSQLRTVQQSTAAAAQATAIADATSASSRSLLDLRRTALGFLRLERAADLLVTRLALQAAQKDAAHLREILGERAQGILAGLNDYADGFERIVDASKQKTAAQSVVVQEGAALGNALHTLSFGLVRDGHPAAMTALRLQESLQALLTFNARLLASHQGSDAEIVAVETDRLGREFAGLEATLEADSASRTLAVAAAARLRRLTQAMETVAASLAAIDAGVDTVGSQGGRLAIAIEALRAEAVAAQRSSLEATASTGRMVWQITLWTAVASALIGLAIATIIVLSVTRPLARLTHVMGDLAEGRLDVDLPDAGRQDEIGAMTRAVEVFKTNAVERRRLEAEQAEAVSRRAEERHAAMETVAAQLETEIDGVVRGVTSGAAQVESAARSVTQAVERTSQQSATVATAAEQATASVHTMASAAEELVASISEITSQITRSANTAKEANDAARRADGTMQSLTESAQNVGAVISLIREIAGQTNLLALNATIEAARAGEAGKGFAVVASEVKSLASQTAKATEDIATQIGTMQAVTANAVQAIAGISRMVDEMDRIANAVAAAAEQQRGATHEIARSAQLAARGTQEVSGHIAVVSDTAKLSDSSANEALAAAHDLAGQAETLRGALGHFLAHIRAA</sequence>
<keyword evidence="5" id="KW-0812">Transmembrane</keyword>
<gene>
    <name evidence="8" type="ORF">EXY23_23635</name>
</gene>
<accession>A0A4R4D3F6</accession>
<evidence type="ECO:0000256" key="2">
    <source>
        <dbReference type="ARBA" id="ARBA00029447"/>
    </source>
</evidence>
<dbReference type="AlphaFoldDB" id="A0A4R4D3F6"/>
<dbReference type="PANTHER" id="PTHR32089">
    <property type="entry name" value="METHYL-ACCEPTING CHEMOTAXIS PROTEIN MCPB"/>
    <property type="match status" value="1"/>
</dbReference>
<dbReference type="CDD" id="cd06225">
    <property type="entry name" value="HAMP"/>
    <property type="match status" value="1"/>
</dbReference>
<dbReference type="EMBL" id="SKBM01000034">
    <property type="protein sequence ID" value="TCZ54229.1"/>
    <property type="molecule type" value="Genomic_DNA"/>
</dbReference>
<dbReference type="Gene3D" id="6.10.340.10">
    <property type="match status" value="1"/>
</dbReference>
<dbReference type="Pfam" id="PF00015">
    <property type="entry name" value="MCPsignal"/>
    <property type="match status" value="1"/>
</dbReference>
<dbReference type="GO" id="GO:0006935">
    <property type="term" value="P:chemotaxis"/>
    <property type="evidence" value="ECO:0007669"/>
    <property type="project" value="InterPro"/>
</dbReference>
<dbReference type="GO" id="GO:0004888">
    <property type="term" value="F:transmembrane signaling receptor activity"/>
    <property type="evidence" value="ECO:0007669"/>
    <property type="project" value="InterPro"/>
</dbReference>
<evidence type="ECO:0000256" key="4">
    <source>
        <dbReference type="SAM" id="Coils"/>
    </source>
</evidence>
<evidence type="ECO:0000313" key="8">
    <source>
        <dbReference type="EMBL" id="TCZ54229.1"/>
    </source>
</evidence>
<evidence type="ECO:0000256" key="1">
    <source>
        <dbReference type="ARBA" id="ARBA00023224"/>
    </source>
</evidence>
<dbReference type="PROSITE" id="PS50885">
    <property type="entry name" value="HAMP"/>
    <property type="match status" value="1"/>
</dbReference>
<dbReference type="InterPro" id="IPR003660">
    <property type="entry name" value="HAMP_dom"/>
</dbReference>
<keyword evidence="1 3" id="KW-0807">Transducer</keyword>
<comment type="similarity">
    <text evidence="2">Belongs to the methyl-accepting chemotaxis (MCP) protein family.</text>
</comment>
<dbReference type="Gene3D" id="1.10.287.950">
    <property type="entry name" value="Methyl-accepting chemotaxis protein"/>
    <property type="match status" value="1"/>
</dbReference>
<reference evidence="8 9" key="1">
    <citation type="submission" date="2019-03" db="EMBL/GenBank/DDBJ databases">
        <title>Paracraurococcus aquatilis NE82 genome sequence.</title>
        <authorList>
            <person name="Zhao Y."/>
            <person name="Du Z."/>
        </authorList>
    </citation>
    <scope>NUCLEOTIDE SEQUENCE [LARGE SCALE GENOMIC DNA]</scope>
    <source>
        <strain evidence="8 9">NE82</strain>
    </source>
</reference>
<dbReference type="Pfam" id="PF00672">
    <property type="entry name" value="HAMP"/>
    <property type="match status" value="1"/>
</dbReference>
<evidence type="ECO:0000259" key="6">
    <source>
        <dbReference type="PROSITE" id="PS50111"/>
    </source>
</evidence>
<dbReference type="PRINTS" id="PR00260">
    <property type="entry name" value="CHEMTRNSDUCR"/>
</dbReference>
<dbReference type="GO" id="GO:0007165">
    <property type="term" value="P:signal transduction"/>
    <property type="evidence" value="ECO:0007669"/>
    <property type="project" value="UniProtKB-KW"/>
</dbReference>
<keyword evidence="4" id="KW-0175">Coiled coil</keyword>
<dbReference type="OrthoDB" id="266313at2"/>
<name>A0A4R4D3F6_9PROT</name>
<protein>
    <submittedName>
        <fullName evidence="8">HAMP domain-containing protein</fullName>
    </submittedName>
</protein>
<proteinExistence type="inferred from homology"/>
<dbReference type="PANTHER" id="PTHR32089:SF112">
    <property type="entry name" value="LYSOZYME-LIKE PROTEIN-RELATED"/>
    <property type="match status" value="1"/>
</dbReference>
<keyword evidence="5" id="KW-0472">Membrane</keyword>
<keyword evidence="9" id="KW-1185">Reference proteome</keyword>
<evidence type="ECO:0000256" key="5">
    <source>
        <dbReference type="SAM" id="Phobius"/>
    </source>
</evidence>
<dbReference type="RefSeq" id="WP_132295748.1">
    <property type="nucleotide sequence ID" value="NZ_SKBM01000034.1"/>
</dbReference>
<dbReference type="SUPFAM" id="SSF58104">
    <property type="entry name" value="Methyl-accepting chemotaxis protein (MCP) signaling domain"/>
    <property type="match status" value="1"/>
</dbReference>
<dbReference type="SMART" id="SM00283">
    <property type="entry name" value="MA"/>
    <property type="match status" value="1"/>
</dbReference>
<dbReference type="InterPro" id="IPR004090">
    <property type="entry name" value="Chemotax_Me-accpt_rcpt"/>
</dbReference>
<dbReference type="PROSITE" id="PS50111">
    <property type="entry name" value="CHEMOTAXIS_TRANSDUC_2"/>
    <property type="match status" value="1"/>
</dbReference>
<dbReference type="GO" id="GO:0016020">
    <property type="term" value="C:membrane"/>
    <property type="evidence" value="ECO:0007669"/>
    <property type="project" value="InterPro"/>
</dbReference>
<comment type="caution">
    <text evidence="8">The sequence shown here is derived from an EMBL/GenBank/DDBJ whole genome shotgun (WGS) entry which is preliminary data.</text>
</comment>
<feature type="domain" description="HAMP" evidence="7">
    <location>
        <begin position="311"/>
        <end position="364"/>
    </location>
</feature>
<organism evidence="8 9">
    <name type="scientific">Roseicella aquatilis</name>
    <dbReference type="NCBI Taxonomy" id="2527868"/>
    <lineage>
        <taxon>Bacteria</taxon>
        <taxon>Pseudomonadati</taxon>
        <taxon>Pseudomonadota</taxon>
        <taxon>Alphaproteobacteria</taxon>
        <taxon>Acetobacterales</taxon>
        <taxon>Roseomonadaceae</taxon>
        <taxon>Roseicella</taxon>
    </lineage>
</organism>
<feature type="domain" description="Methyl-accepting transducer" evidence="6">
    <location>
        <begin position="405"/>
        <end position="641"/>
    </location>
</feature>
<dbReference type="InterPro" id="IPR004089">
    <property type="entry name" value="MCPsignal_dom"/>
</dbReference>
<evidence type="ECO:0000256" key="3">
    <source>
        <dbReference type="PROSITE-ProRule" id="PRU00284"/>
    </source>
</evidence>
<dbReference type="SMART" id="SM00304">
    <property type="entry name" value="HAMP"/>
    <property type="match status" value="1"/>
</dbReference>
<feature type="transmembrane region" description="Helical" evidence="5">
    <location>
        <begin position="292"/>
        <end position="314"/>
    </location>
</feature>
<evidence type="ECO:0000259" key="7">
    <source>
        <dbReference type="PROSITE" id="PS50885"/>
    </source>
</evidence>
<feature type="coiled-coil region" evidence="4">
    <location>
        <begin position="360"/>
        <end position="394"/>
    </location>
</feature>